<reference evidence="6 7" key="1">
    <citation type="submission" date="2023-06" db="EMBL/GenBank/DDBJ databases">
        <title>Pelomonas sp. PFR6 16S ribosomal RNA gene Genome sequencing and assembly.</title>
        <authorList>
            <person name="Woo H."/>
        </authorList>
    </citation>
    <scope>NUCLEOTIDE SEQUENCE [LARGE SCALE GENOMIC DNA]</scope>
    <source>
        <strain evidence="6 7">PFR6</strain>
    </source>
</reference>
<dbReference type="Gene3D" id="1.20.1740.10">
    <property type="entry name" value="Amino acid/polyamine transporter I"/>
    <property type="match status" value="1"/>
</dbReference>
<keyword evidence="7" id="KW-1185">Reference proteome</keyword>
<keyword evidence="3 5" id="KW-1133">Transmembrane helix</keyword>
<dbReference type="RefSeq" id="WP_290357385.1">
    <property type="nucleotide sequence ID" value="NZ_JAUHHC010000001.1"/>
</dbReference>
<feature type="transmembrane region" description="Helical" evidence="5">
    <location>
        <begin position="162"/>
        <end position="181"/>
    </location>
</feature>
<feature type="transmembrane region" description="Helical" evidence="5">
    <location>
        <begin position="127"/>
        <end position="150"/>
    </location>
</feature>
<organism evidence="6 7">
    <name type="scientific">Roseateles violae</name>
    <dbReference type="NCBI Taxonomy" id="3058042"/>
    <lineage>
        <taxon>Bacteria</taxon>
        <taxon>Pseudomonadati</taxon>
        <taxon>Pseudomonadota</taxon>
        <taxon>Betaproteobacteria</taxon>
        <taxon>Burkholderiales</taxon>
        <taxon>Sphaerotilaceae</taxon>
        <taxon>Roseateles</taxon>
    </lineage>
</organism>
<evidence type="ECO:0000256" key="2">
    <source>
        <dbReference type="ARBA" id="ARBA00022692"/>
    </source>
</evidence>
<dbReference type="EMBL" id="JAUHHC010000001">
    <property type="protein sequence ID" value="MDN3919068.1"/>
    <property type="molecule type" value="Genomic_DNA"/>
</dbReference>
<evidence type="ECO:0000256" key="3">
    <source>
        <dbReference type="ARBA" id="ARBA00022989"/>
    </source>
</evidence>
<feature type="transmembrane region" description="Helical" evidence="5">
    <location>
        <begin position="51"/>
        <end position="72"/>
    </location>
</feature>
<feature type="transmembrane region" description="Helical" evidence="5">
    <location>
        <begin position="417"/>
        <end position="437"/>
    </location>
</feature>
<protein>
    <submittedName>
        <fullName evidence="6">APC family permease</fullName>
    </submittedName>
</protein>
<dbReference type="Pfam" id="PF13520">
    <property type="entry name" value="AA_permease_2"/>
    <property type="match status" value="1"/>
</dbReference>
<comment type="subcellular location">
    <subcellularLocation>
        <location evidence="1">Membrane</location>
        <topology evidence="1">Multi-pass membrane protein</topology>
    </subcellularLocation>
</comment>
<feature type="transmembrane region" description="Helical" evidence="5">
    <location>
        <begin position="93"/>
        <end position="115"/>
    </location>
</feature>
<proteinExistence type="predicted"/>
<evidence type="ECO:0000256" key="5">
    <source>
        <dbReference type="SAM" id="Phobius"/>
    </source>
</evidence>
<evidence type="ECO:0000256" key="1">
    <source>
        <dbReference type="ARBA" id="ARBA00004141"/>
    </source>
</evidence>
<comment type="caution">
    <text evidence="6">The sequence shown here is derived from an EMBL/GenBank/DDBJ whole genome shotgun (WGS) entry which is preliminary data.</text>
</comment>
<dbReference type="PANTHER" id="PTHR11785:SF512">
    <property type="entry name" value="SOBREMESA, ISOFORM B"/>
    <property type="match status" value="1"/>
</dbReference>
<evidence type="ECO:0000313" key="6">
    <source>
        <dbReference type="EMBL" id="MDN3919068.1"/>
    </source>
</evidence>
<dbReference type="PANTHER" id="PTHR11785">
    <property type="entry name" value="AMINO ACID TRANSPORTER"/>
    <property type="match status" value="1"/>
</dbReference>
<feature type="transmembrane region" description="Helical" evidence="5">
    <location>
        <begin position="12"/>
        <end position="31"/>
    </location>
</feature>
<dbReference type="InterPro" id="IPR050598">
    <property type="entry name" value="AminoAcid_Transporter"/>
</dbReference>
<feature type="transmembrane region" description="Helical" evidence="5">
    <location>
        <begin position="391"/>
        <end position="411"/>
    </location>
</feature>
<dbReference type="Proteomes" id="UP001228044">
    <property type="component" value="Unassembled WGS sequence"/>
</dbReference>
<feature type="transmembrane region" description="Helical" evidence="5">
    <location>
        <begin position="331"/>
        <end position="354"/>
    </location>
</feature>
<evidence type="ECO:0000256" key="4">
    <source>
        <dbReference type="ARBA" id="ARBA00023136"/>
    </source>
</evidence>
<feature type="transmembrane region" description="Helical" evidence="5">
    <location>
        <begin position="360"/>
        <end position="379"/>
    </location>
</feature>
<feature type="transmembrane region" description="Helical" evidence="5">
    <location>
        <begin position="232"/>
        <end position="252"/>
    </location>
</feature>
<evidence type="ECO:0000313" key="7">
    <source>
        <dbReference type="Proteomes" id="UP001228044"/>
    </source>
</evidence>
<dbReference type="PIRSF" id="PIRSF006060">
    <property type="entry name" value="AA_transporter"/>
    <property type="match status" value="1"/>
</dbReference>
<feature type="transmembrane region" description="Helical" evidence="5">
    <location>
        <begin position="281"/>
        <end position="301"/>
    </location>
</feature>
<keyword evidence="4 5" id="KW-0472">Membrane</keyword>
<keyword evidence="2 5" id="KW-0812">Transmembrane</keyword>
<feature type="transmembrane region" description="Helical" evidence="5">
    <location>
        <begin position="201"/>
        <end position="220"/>
    </location>
</feature>
<accession>A0ABT8DMC0</accession>
<gene>
    <name evidence="6" type="ORF">QWJ38_02130</name>
</gene>
<sequence>MPQPPAQPQRQLDVRHAVAVCVGMVIGAGIFKTAPLAAAALSGSGQLYAAWALGGLLSLIGALCFAEMAAAFPDAGGDYFFLRRAYGRRLGFLFAWSRFAVIHTGSMALLAFVFGDYLAQAVDLSPWLGAQASAWLAAALIVLLTALNLAGLRVGMVTQLGLMGVVLGGLLLLGAAGLALQRPPLTPLRLAESGASDWGQAMVFVFLAYGGWSDAATLSAEMRDARRGIVRALLIGLALVTALYLLATWAYLRGLGLTGLAASAAPAADLMRLAFGRPGELLMIAIVSLTALSVMNAILIAGPRTSYAAARDLAPSLRLGRWNERRGTPTAATLATSAVALALVGFGAATRGGFATMVDYLSPVYWFFLLLSGAALIVLRRREPQAARPFTVPLYPLLPLLFIACSAYLFYASLVYVKAGALVGLAVLALGALLLPLMRRPAG</sequence>
<name>A0ABT8DMC0_9BURK</name>
<dbReference type="InterPro" id="IPR002293">
    <property type="entry name" value="AA/rel_permease1"/>
</dbReference>